<dbReference type="PANTHER" id="PTHR39324">
    <property type="entry name" value="CALCIUM DODECIN"/>
    <property type="match status" value="1"/>
</dbReference>
<accession>A0A345YA90</accession>
<dbReference type="PANTHER" id="PTHR39324:SF1">
    <property type="entry name" value="CALCIUM DODECIN"/>
    <property type="match status" value="1"/>
</dbReference>
<dbReference type="RefSeq" id="WP_115434759.1">
    <property type="nucleotide sequence ID" value="NZ_REGR01000007.1"/>
</dbReference>
<reference evidence="2 4" key="2">
    <citation type="submission" date="2018-10" db="EMBL/GenBank/DDBJ databases">
        <title>Draft genome of Fastidiocella sp. strain 375T, a bacterium isolated from a karstic cave dripping water.</title>
        <authorList>
            <person name="Coelho C."/>
            <person name="Verissimo A."/>
            <person name="Tiago I."/>
        </authorList>
    </citation>
    <scope>NUCLEOTIDE SEQUENCE [LARGE SCALE GENOMIC DNA]</scope>
    <source>
        <strain evidence="2 4">CAVE-375</strain>
    </source>
</reference>
<dbReference type="Pfam" id="PF07311">
    <property type="entry name" value="Dodecin"/>
    <property type="match status" value="1"/>
</dbReference>
<dbReference type="SUPFAM" id="SSF89807">
    <property type="entry name" value="Dodecin-like"/>
    <property type="match status" value="1"/>
</dbReference>
<reference evidence="1 3" key="1">
    <citation type="submission" date="2018-07" db="EMBL/GenBank/DDBJ databases">
        <title>Crenobacter cavernae sp. nov., isolated from a karst cave.</title>
        <authorList>
            <person name="Zhu H."/>
        </authorList>
    </citation>
    <scope>NUCLEOTIDE SEQUENCE [LARGE SCALE GENOMIC DNA]</scope>
    <source>
        <strain evidence="1 3">K1W11S-77</strain>
    </source>
</reference>
<dbReference type="EMBL" id="REGR01000007">
    <property type="protein sequence ID" value="RXZ43753.1"/>
    <property type="molecule type" value="Genomic_DNA"/>
</dbReference>
<keyword evidence="4" id="KW-1185">Reference proteome</keyword>
<name>A0A345YA90_9NEIS</name>
<evidence type="ECO:0000313" key="3">
    <source>
        <dbReference type="Proteomes" id="UP000254537"/>
    </source>
</evidence>
<dbReference type="InterPro" id="IPR025543">
    <property type="entry name" value="Dodecin-like"/>
</dbReference>
<gene>
    <name evidence="1" type="ORF">DWG20_07270</name>
    <name evidence="2" type="ORF">EBB06_08800</name>
</gene>
<organism evidence="1 3">
    <name type="scientific">Crenobacter cavernae</name>
    <dbReference type="NCBI Taxonomy" id="2290923"/>
    <lineage>
        <taxon>Bacteria</taxon>
        <taxon>Pseudomonadati</taxon>
        <taxon>Pseudomonadota</taxon>
        <taxon>Betaproteobacteria</taxon>
        <taxon>Neisseriales</taxon>
        <taxon>Neisseriaceae</taxon>
        <taxon>Crenobacter</taxon>
    </lineage>
</organism>
<sequence>MSDILKVVEVLAESKTSWEDAAATAVAKAEETIHGIKSIYIKDFEAKVENGKISSYRINAKITFLID</sequence>
<protein>
    <submittedName>
        <fullName evidence="1">Dodecin domain-containing protein</fullName>
    </submittedName>
</protein>
<dbReference type="OrthoDB" id="9805889at2"/>
<evidence type="ECO:0000313" key="1">
    <source>
        <dbReference type="EMBL" id="AXK40842.1"/>
    </source>
</evidence>
<evidence type="ECO:0000313" key="2">
    <source>
        <dbReference type="EMBL" id="RXZ43753.1"/>
    </source>
</evidence>
<dbReference type="InterPro" id="IPR009923">
    <property type="entry name" value="Dodecin"/>
</dbReference>
<dbReference type="Gene3D" id="3.30.1660.10">
    <property type="entry name" value="Flavin-binding protein dodecin"/>
    <property type="match status" value="1"/>
</dbReference>
<evidence type="ECO:0000313" key="4">
    <source>
        <dbReference type="Proteomes" id="UP000290682"/>
    </source>
</evidence>
<proteinExistence type="predicted"/>
<dbReference type="InterPro" id="IPR036694">
    <property type="entry name" value="Dodecin-like_sf"/>
</dbReference>
<dbReference type="Proteomes" id="UP000290682">
    <property type="component" value="Unassembled WGS sequence"/>
</dbReference>
<dbReference type="KEGG" id="ccah:DWG20_07270"/>
<dbReference type="AlphaFoldDB" id="A0A345YA90"/>
<dbReference type="Proteomes" id="UP000254537">
    <property type="component" value="Chromosome"/>
</dbReference>
<dbReference type="EMBL" id="CP031337">
    <property type="protein sequence ID" value="AXK40842.1"/>
    <property type="molecule type" value="Genomic_DNA"/>
</dbReference>